<evidence type="ECO:0000313" key="9">
    <source>
        <dbReference type="Proteomes" id="UP000298656"/>
    </source>
</evidence>
<dbReference type="Pfam" id="PF02803">
    <property type="entry name" value="Thiolase_C"/>
    <property type="match status" value="1"/>
</dbReference>
<evidence type="ECO:0000256" key="2">
    <source>
        <dbReference type="ARBA" id="ARBA00022679"/>
    </source>
</evidence>
<dbReference type="EC" id="2.3.1.16" evidence="8"/>
<dbReference type="GO" id="GO:0003988">
    <property type="term" value="F:acetyl-CoA C-acyltransferase activity"/>
    <property type="evidence" value="ECO:0007669"/>
    <property type="project" value="UniProtKB-EC"/>
</dbReference>
<feature type="domain" description="Thiolase C-terminal" evidence="7">
    <location>
        <begin position="272"/>
        <end position="393"/>
    </location>
</feature>
<dbReference type="InterPro" id="IPR016039">
    <property type="entry name" value="Thiolase-like"/>
</dbReference>
<reference evidence="8 9" key="1">
    <citation type="submission" date="2019-05" db="EMBL/GenBank/DDBJ databases">
        <title>Burkholderia sp. DHOD12, isolated from subtropical forest soil.</title>
        <authorList>
            <person name="Gao Z.-H."/>
            <person name="Qiu L.-H."/>
        </authorList>
    </citation>
    <scope>NUCLEOTIDE SEQUENCE [LARGE SCALE GENOMIC DNA]</scope>
    <source>
        <strain evidence="8 9">DHOD12</strain>
    </source>
</reference>
<dbReference type="PROSITE" id="PS00099">
    <property type="entry name" value="THIOLASE_3"/>
    <property type="match status" value="1"/>
</dbReference>
<dbReference type="InterPro" id="IPR020617">
    <property type="entry name" value="Thiolase_C"/>
</dbReference>
<evidence type="ECO:0000259" key="7">
    <source>
        <dbReference type="Pfam" id="PF02803"/>
    </source>
</evidence>
<dbReference type="NCBIfam" id="NF006552">
    <property type="entry name" value="PRK09051.1"/>
    <property type="match status" value="1"/>
</dbReference>
<dbReference type="Pfam" id="PF00108">
    <property type="entry name" value="Thiolase_N"/>
    <property type="match status" value="1"/>
</dbReference>
<dbReference type="PIRSF" id="PIRSF000429">
    <property type="entry name" value="Ac-CoA_Ac_transf"/>
    <property type="match status" value="1"/>
</dbReference>
<comment type="similarity">
    <text evidence="1 5">Belongs to the thiolase-like superfamily. Thiolase family.</text>
</comment>
<dbReference type="InterPro" id="IPR020616">
    <property type="entry name" value="Thiolase_N"/>
</dbReference>
<keyword evidence="2 5" id="KW-0808">Transferase</keyword>
<evidence type="ECO:0000313" key="8">
    <source>
        <dbReference type="EMBL" id="QCP49507.1"/>
    </source>
</evidence>
<dbReference type="PANTHER" id="PTHR18919">
    <property type="entry name" value="ACETYL-COA C-ACYLTRANSFERASE"/>
    <property type="match status" value="1"/>
</dbReference>
<dbReference type="RefSeq" id="WP_137332332.1">
    <property type="nucleotide sequence ID" value="NZ_CP040077.1"/>
</dbReference>
<dbReference type="InterPro" id="IPR020615">
    <property type="entry name" value="Thiolase_acyl_enz_int_AS"/>
</dbReference>
<evidence type="ECO:0000259" key="6">
    <source>
        <dbReference type="Pfam" id="PF00108"/>
    </source>
</evidence>
<gene>
    <name evidence="8" type="ORF">FAZ95_10170</name>
</gene>
<dbReference type="NCBIfam" id="TIGR01930">
    <property type="entry name" value="AcCoA-C-Actrans"/>
    <property type="match status" value="1"/>
</dbReference>
<evidence type="ECO:0000256" key="4">
    <source>
        <dbReference type="PIRSR" id="PIRSR000429-1"/>
    </source>
</evidence>
<organism evidence="8 9">
    <name type="scientific">Trinickia violacea</name>
    <dbReference type="NCBI Taxonomy" id="2571746"/>
    <lineage>
        <taxon>Bacteria</taxon>
        <taxon>Pseudomonadati</taxon>
        <taxon>Pseudomonadota</taxon>
        <taxon>Betaproteobacteria</taxon>
        <taxon>Burkholderiales</taxon>
        <taxon>Burkholderiaceae</taxon>
        <taxon>Trinickia</taxon>
    </lineage>
</organism>
<feature type="active site" description="Proton acceptor" evidence="4">
    <location>
        <position position="380"/>
    </location>
</feature>
<accession>A0A4P8INM5</accession>
<evidence type="ECO:0000256" key="3">
    <source>
        <dbReference type="ARBA" id="ARBA00023315"/>
    </source>
</evidence>
<name>A0A4P8INM5_9BURK</name>
<feature type="active site" description="Proton acceptor" evidence="4">
    <location>
        <position position="350"/>
    </location>
</feature>
<proteinExistence type="inferred from homology"/>
<feature type="domain" description="Thiolase N-terminal" evidence="6">
    <location>
        <begin position="5"/>
        <end position="263"/>
    </location>
</feature>
<dbReference type="PROSITE" id="PS00098">
    <property type="entry name" value="THIOLASE_1"/>
    <property type="match status" value="1"/>
</dbReference>
<dbReference type="NCBIfam" id="NF042999">
    <property type="entry name" value="bketothiol_BktB"/>
    <property type="match status" value="1"/>
</dbReference>
<dbReference type="EMBL" id="CP040077">
    <property type="protein sequence ID" value="QCP49507.1"/>
    <property type="molecule type" value="Genomic_DNA"/>
</dbReference>
<dbReference type="SUPFAM" id="SSF53901">
    <property type="entry name" value="Thiolase-like"/>
    <property type="match status" value="2"/>
</dbReference>
<dbReference type="FunFam" id="3.40.47.10:FF:000010">
    <property type="entry name" value="Acetyl-CoA acetyltransferase (Thiolase)"/>
    <property type="match status" value="1"/>
</dbReference>
<protein>
    <submittedName>
        <fullName evidence="8">Acetyl-CoA C-acyltransferase</fullName>
        <ecNumber evidence="8">2.3.1.16</ecNumber>
    </submittedName>
</protein>
<sequence length="394" mass="40952">MQREVVVASGVRTAIGDFGGSLKDFSPTDLGARVVREALARAHVNGDDVGHVVFGNVIQTEPKDMYLARVAALNGGVTQHAPALTVNRLCGSGLQAIVSAAQSVLLGDADIAIGGGAESMSRAPYIAPAARFGQRMGDARIIDMMLGALHDPFQSIHMGVTAENVAQKYGITRDAQDALALESHHRAARAIEAGRFKEQILPVAIASKKGEVSFDTDEHVRLNATADDFSKLKPVFAKENGTVTAGNASGINDAAAAVVLMERRVAETRGVKPLARLVAYAHAGVDPAYMGIGPVPATRKALERAGITAADLDVIEANEAFAAQACAVTHELGLDPAKVNPNGSGISLGHPIGATGALITVKALYELQRVGGRYALVTMCIGGGQGIAAIFERI</sequence>
<dbReference type="GO" id="GO:0044281">
    <property type="term" value="P:small molecule metabolic process"/>
    <property type="evidence" value="ECO:0007669"/>
    <property type="project" value="UniProtKB-ARBA"/>
</dbReference>
<feature type="active site" description="Acyl-thioester intermediate" evidence="4">
    <location>
        <position position="90"/>
    </location>
</feature>
<dbReference type="Gene3D" id="3.40.47.10">
    <property type="match status" value="2"/>
</dbReference>
<keyword evidence="9" id="KW-1185">Reference proteome</keyword>
<dbReference type="InterPro" id="IPR002155">
    <property type="entry name" value="Thiolase"/>
</dbReference>
<keyword evidence="3 5" id="KW-0012">Acyltransferase</keyword>
<dbReference type="CDD" id="cd00751">
    <property type="entry name" value="thiolase"/>
    <property type="match status" value="1"/>
</dbReference>
<evidence type="ECO:0000256" key="1">
    <source>
        <dbReference type="ARBA" id="ARBA00010982"/>
    </source>
</evidence>
<evidence type="ECO:0000256" key="5">
    <source>
        <dbReference type="RuleBase" id="RU003557"/>
    </source>
</evidence>
<dbReference type="KEGG" id="tvl:FAZ95_10170"/>
<dbReference type="OrthoDB" id="6139495at2"/>
<dbReference type="Proteomes" id="UP000298656">
    <property type="component" value="Chromosome 1"/>
</dbReference>
<dbReference type="InterPro" id="IPR053528">
    <property type="entry name" value="Thiolase-like_BktB"/>
</dbReference>
<dbReference type="AlphaFoldDB" id="A0A4P8INM5"/>
<dbReference type="PANTHER" id="PTHR18919:SF107">
    <property type="entry name" value="ACETYL-COA ACETYLTRANSFERASE, CYTOSOLIC"/>
    <property type="match status" value="1"/>
</dbReference>
<dbReference type="InterPro" id="IPR020610">
    <property type="entry name" value="Thiolase_AS"/>
</dbReference>